<dbReference type="AlphaFoldDB" id="A0A1F6WNT1"/>
<name>A0A1F6WNT1_9BACT</name>
<feature type="binding site" evidence="9">
    <location>
        <position position="223"/>
    </location>
    <ligand>
        <name>Zn(2+)</name>
        <dbReference type="ChEBI" id="CHEBI:29105"/>
    </ligand>
</feature>
<dbReference type="GO" id="GO:0004817">
    <property type="term" value="F:cysteine-tRNA ligase activity"/>
    <property type="evidence" value="ECO:0007669"/>
    <property type="project" value="UniProtKB-UniRule"/>
</dbReference>
<dbReference type="PRINTS" id="PR00983">
    <property type="entry name" value="TRNASYNTHCYS"/>
</dbReference>
<dbReference type="NCBIfam" id="TIGR00435">
    <property type="entry name" value="cysS"/>
    <property type="match status" value="1"/>
</dbReference>
<dbReference type="Pfam" id="PF23493">
    <property type="entry name" value="CysS_C"/>
    <property type="match status" value="1"/>
</dbReference>
<dbReference type="PANTHER" id="PTHR10890">
    <property type="entry name" value="CYSTEINYL-TRNA SYNTHETASE"/>
    <property type="match status" value="1"/>
</dbReference>
<feature type="short sequence motif" description="'HIGH' region" evidence="9">
    <location>
        <begin position="30"/>
        <end position="40"/>
    </location>
</feature>
<evidence type="ECO:0000313" key="12">
    <source>
        <dbReference type="EMBL" id="OGI83540.1"/>
    </source>
</evidence>
<evidence type="ECO:0000259" key="11">
    <source>
        <dbReference type="Pfam" id="PF23493"/>
    </source>
</evidence>
<evidence type="ECO:0000313" key="13">
    <source>
        <dbReference type="Proteomes" id="UP000179448"/>
    </source>
</evidence>
<dbReference type="GO" id="GO:0005524">
    <property type="term" value="F:ATP binding"/>
    <property type="evidence" value="ECO:0007669"/>
    <property type="project" value="UniProtKB-UniRule"/>
</dbReference>
<comment type="caution">
    <text evidence="12">The sequence shown here is derived from an EMBL/GenBank/DDBJ whole genome shotgun (WGS) entry which is preliminary data.</text>
</comment>
<comment type="similarity">
    <text evidence="9">Belongs to the class-I aminoacyl-tRNA synthetase family.</text>
</comment>
<evidence type="ECO:0000256" key="6">
    <source>
        <dbReference type="ARBA" id="ARBA00022840"/>
    </source>
</evidence>
<evidence type="ECO:0000256" key="8">
    <source>
        <dbReference type="ARBA" id="ARBA00023146"/>
    </source>
</evidence>
<evidence type="ECO:0000256" key="3">
    <source>
        <dbReference type="ARBA" id="ARBA00022723"/>
    </source>
</evidence>
<evidence type="ECO:0000256" key="2">
    <source>
        <dbReference type="ARBA" id="ARBA00022598"/>
    </source>
</evidence>
<evidence type="ECO:0000256" key="1">
    <source>
        <dbReference type="ARBA" id="ARBA00011245"/>
    </source>
</evidence>
<feature type="binding site" evidence="9">
    <location>
        <position position="28"/>
    </location>
    <ligand>
        <name>Zn(2+)</name>
        <dbReference type="ChEBI" id="CHEBI:29105"/>
    </ligand>
</feature>
<evidence type="ECO:0000256" key="4">
    <source>
        <dbReference type="ARBA" id="ARBA00022741"/>
    </source>
</evidence>
<gene>
    <name evidence="9" type="primary">cysS</name>
    <name evidence="12" type="ORF">A2997_00355</name>
</gene>
<dbReference type="InterPro" id="IPR056411">
    <property type="entry name" value="CysS_C"/>
</dbReference>
<proteinExistence type="inferred from homology"/>
<dbReference type="InterPro" id="IPR015803">
    <property type="entry name" value="Cys-tRNA-ligase"/>
</dbReference>
<dbReference type="GO" id="GO:0008270">
    <property type="term" value="F:zinc ion binding"/>
    <property type="evidence" value="ECO:0007669"/>
    <property type="project" value="UniProtKB-UniRule"/>
</dbReference>
<comment type="subcellular location">
    <subcellularLocation>
        <location evidence="9">Cytoplasm</location>
    </subcellularLocation>
</comment>
<dbReference type="InterPro" id="IPR014729">
    <property type="entry name" value="Rossmann-like_a/b/a_fold"/>
</dbReference>
<feature type="binding site" evidence="9">
    <location>
        <position position="248"/>
    </location>
    <ligand>
        <name>Zn(2+)</name>
        <dbReference type="ChEBI" id="CHEBI:29105"/>
    </ligand>
</feature>
<dbReference type="InterPro" id="IPR024909">
    <property type="entry name" value="Cys-tRNA/MSH_ligase"/>
</dbReference>
<comment type="subunit">
    <text evidence="1 9">Monomer.</text>
</comment>
<dbReference type="Gene3D" id="1.20.120.1910">
    <property type="entry name" value="Cysteine-tRNA ligase, C-terminal anti-codon recognition domain"/>
    <property type="match status" value="1"/>
</dbReference>
<dbReference type="InterPro" id="IPR032678">
    <property type="entry name" value="tRNA-synt_1_cat_dom"/>
</dbReference>
<keyword evidence="8 9" id="KW-0030">Aminoacyl-tRNA synthetase</keyword>
<feature type="binding site" evidence="9">
    <location>
        <position position="252"/>
    </location>
    <ligand>
        <name>Zn(2+)</name>
        <dbReference type="ChEBI" id="CHEBI:29105"/>
    </ligand>
</feature>
<dbReference type="HAMAP" id="MF_00041">
    <property type="entry name" value="Cys_tRNA_synth"/>
    <property type="match status" value="1"/>
</dbReference>
<sequence>MLSFFNTLTRKKEVFTPIEPNHVRMYHCGPTVYDRVHIGNMRAFIFADIVRRAMEYNGYSVTQVMNITDIGHLISDDDTSEDKMTKALRARNMPVTLQNMLAIGQEYTDVFIHDIEQLNILIPNKMPKASDHITDTIKLISILTEKGHTYTTSDCIYFDTSTLSDYGKLGGLDIKNINSELNSRITENPEKKNPRDFALWKLDKTQGWQSPWGKGFPGWHIECSGMSMKYLGETFDIHTGGEDLAMVHHNNEIAQSECATGKKFVNYWLHNAFVNIGNDKMAKSSGTGITIQTLIDNGYNPFAYRLLLLQSHYRSPITFSWESMDSAQRSFQNLMQLFNDLGPDTGLSNTEFLSKFKEALDDDLATPRAFALVYSVLKSDIPNMDKRATLLAMDRVFGLDIEHADKYIIPSLSSLAEGEYIPNDVQKLINQRTKARQEKDWETSDRLRDEIIAKGFEVRD</sequence>
<feature type="binding site" evidence="9">
    <location>
        <position position="283"/>
    </location>
    <ligand>
        <name>ATP</name>
        <dbReference type="ChEBI" id="CHEBI:30616"/>
    </ligand>
</feature>
<dbReference type="InterPro" id="IPR009080">
    <property type="entry name" value="tRNAsynth_Ia_anticodon-bd"/>
</dbReference>
<keyword evidence="6 9" id="KW-0067">ATP-binding</keyword>
<dbReference type="Proteomes" id="UP000179448">
    <property type="component" value="Unassembled WGS sequence"/>
</dbReference>
<reference evidence="12 13" key="1">
    <citation type="journal article" date="2016" name="Nat. Commun.">
        <title>Thousands of microbial genomes shed light on interconnected biogeochemical processes in an aquifer system.</title>
        <authorList>
            <person name="Anantharaman K."/>
            <person name="Brown C.T."/>
            <person name="Hug L.A."/>
            <person name="Sharon I."/>
            <person name="Castelle C.J."/>
            <person name="Probst A.J."/>
            <person name="Thomas B.C."/>
            <person name="Singh A."/>
            <person name="Wilkins M.J."/>
            <person name="Karaoz U."/>
            <person name="Brodie E.L."/>
            <person name="Williams K.H."/>
            <person name="Hubbard S.S."/>
            <person name="Banfield J.F."/>
        </authorList>
    </citation>
    <scope>NUCLEOTIDE SEQUENCE [LARGE SCALE GENOMIC DNA]</scope>
</reference>
<dbReference type="SUPFAM" id="SSF47323">
    <property type="entry name" value="Anticodon-binding domain of a subclass of class I aminoacyl-tRNA synthetases"/>
    <property type="match status" value="1"/>
</dbReference>
<dbReference type="Gene3D" id="3.40.50.620">
    <property type="entry name" value="HUPs"/>
    <property type="match status" value="1"/>
</dbReference>
<evidence type="ECO:0000256" key="5">
    <source>
        <dbReference type="ARBA" id="ARBA00022833"/>
    </source>
</evidence>
<evidence type="ECO:0000259" key="10">
    <source>
        <dbReference type="Pfam" id="PF01406"/>
    </source>
</evidence>
<dbReference type="STRING" id="1801766.A2997_00355"/>
<feature type="short sequence motif" description="'KMSKS' region" evidence="9">
    <location>
        <begin position="280"/>
        <end position="284"/>
    </location>
</feature>
<keyword evidence="2 9" id="KW-0436">Ligase</keyword>
<keyword evidence="3 9" id="KW-0479">Metal-binding</keyword>
<protein>
    <recommendedName>
        <fullName evidence="9">Cysteine--tRNA ligase</fullName>
        <ecNumber evidence="9">6.1.1.16</ecNumber>
    </recommendedName>
    <alternativeName>
        <fullName evidence="9">Cysteinyl-tRNA synthetase</fullName>
        <shortName evidence="9">CysRS</shortName>
    </alternativeName>
</protein>
<keyword evidence="7 9" id="KW-0648">Protein biosynthesis</keyword>
<dbReference type="CDD" id="cd00672">
    <property type="entry name" value="CysRS_core"/>
    <property type="match status" value="1"/>
</dbReference>
<dbReference type="GO" id="GO:0006423">
    <property type="term" value="P:cysteinyl-tRNA aminoacylation"/>
    <property type="evidence" value="ECO:0007669"/>
    <property type="project" value="UniProtKB-UniRule"/>
</dbReference>
<comment type="cofactor">
    <cofactor evidence="9">
        <name>Zn(2+)</name>
        <dbReference type="ChEBI" id="CHEBI:29105"/>
    </cofactor>
    <text evidence="9">Binds 1 zinc ion per subunit.</text>
</comment>
<dbReference type="SUPFAM" id="SSF52374">
    <property type="entry name" value="Nucleotidylyl transferase"/>
    <property type="match status" value="1"/>
</dbReference>
<dbReference type="EMBL" id="MFUQ01000015">
    <property type="protein sequence ID" value="OGI83540.1"/>
    <property type="molecule type" value="Genomic_DNA"/>
</dbReference>
<dbReference type="Pfam" id="PF01406">
    <property type="entry name" value="tRNA-synt_1e"/>
    <property type="match status" value="1"/>
</dbReference>
<keyword evidence="5 9" id="KW-0862">Zinc</keyword>
<dbReference type="EC" id="6.1.1.16" evidence="9"/>
<evidence type="ECO:0000256" key="7">
    <source>
        <dbReference type="ARBA" id="ARBA00022917"/>
    </source>
</evidence>
<feature type="domain" description="tRNA synthetases class I catalytic" evidence="10">
    <location>
        <begin position="15"/>
        <end position="328"/>
    </location>
</feature>
<organism evidence="12 13">
    <name type="scientific">Candidatus Nomurabacteria bacterium RIFCSPLOWO2_01_FULL_36_10b</name>
    <dbReference type="NCBI Taxonomy" id="1801766"/>
    <lineage>
        <taxon>Bacteria</taxon>
        <taxon>Candidatus Nomuraibacteriota</taxon>
    </lineage>
</organism>
<accession>A0A1F6WNT1</accession>
<dbReference type="GO" id="GO:0005829">
    <property type="term" value="C:cytosol"/>
    <property type="evidence" value="ECO:0007669"/>
    <property type="project" value="TreeGrafter"/>
</dbReference>
<feature type="domain" description="Cysteinyl-tRNA ligase anticodon binding" evidence="11">
    <location>
        <begin position="422"/>
        <end position="460"/>
    </location>
</feature>
<keyword evidence="4 9" id="KW-0547">Nucleotide-binding</keyword>
<dbReference type="PANTHER" id="PTHR10890:SF3">
    <property type="entry name" value="CYSTEINE--TRNA LIGASE, CYTOPLASMIC"/>
    <property type="match status" value="1"/>
</dbReference>
<evidence type="ECO:0000256" key="9">
    <source>
        <dbReference type="HAMAP-Rule" id="MF_00041"/>
    </source>
</evidence>
<keyword evidence="9" id="KW-0963">Cytoplasm</keyword>
<comment type="catalytic activity">
    <reaction evidence="9">
        <text>tRNA(Cys) + L-cysteine + ATP = L-cysteinyl-tRNA(Cys) + AMP + diphosphate</text>
        <dbReference type="Rhea" id="RHEA:17773"/>
        <dbReference type="Rhea" id="RHEA-COMP:9661"/>
        <dbReference type="Rhea" id="RHEA-COMP:9679"/>
        <dbReference type="ChEBI" id="CHEBI:30616"/>
        <dbReference type="ChEBI" id="CHEBI:33019"/>
        <dbReference type="ChEBI" id="CHEBI:35235"/>
        <dbReference type="ChEBI" id="CHEBI:78442"/>
        <dbReference type="ChEBI" id="CHEBI:78517"/>
        <dbReference type="ChEBI" id="CHEBI:456215"/>
        <dbReference type="EC" id="6.1.1.16"/>
    </reaction>
</comment>